<dbReference type="AlphaFoldDB" id="A0A1X0A1J9"/>
<evidence type="ECO:0000313" key="2">
    <source>
        <dbReference type="Proteomes" id="UP000192448"/>
    </source>
</evidence>
<keyword evidence="2" id="KW-1185">Reference proteome</keyword>
<dbReference type="EMBL" id="MVHF01000059">
    <property type="protein sequence ID" value="ORA23957.1"/>
    <property type="molecule type" value="Genomic_DNA"/>
</dbReference>
<sequence length="165" mass="17688">MNGLEGPRRSARPVRVVLAKHLGADIDGAWWPYSGSLATELPNLVAALQQQLGEIMEICLNWSETDGQLDLDAMVVGSRWATVTRPKRLRLIRVTGRNADITLLVVPPRTSLALGALVMRCAAVLPIASADRNTPLFATADSVVDAALAESARWARPARKAAAEG</sequence>
<dbReference type="OrthoDB" id="3785441at2"/>
<dbReference type="InterPro" id="IPR046036">
    <property type="entry name" value="DUF5994"/>
</dbReference>
<accession>A0A1X0A1J9</accession>
<protein>
    <submittedName>
        <fullName evidence="1">Uncharacterized protein</fullName>
    </submittedName>
</protein>
<dbReference type="STRING" id="1927124.BST13_34725"/>
<dbReference type="Proteomes" id="UP000192448">
    <property type="component" value="Unassembled WGS sequence"/>
</dbReference>
<gene>
    <name evidence="1" type="ORF">BST13_34725</name>
</gene>
<reference evidence="1 2" key="1">
    <citation type="submission" date="2017-02" db="EMBL/GenBank/DDBJ databases">
        <title>The new phylogeny of genus Mycobacterium.</title>
        <authorList>
            <person name="Tortoli E."/>
            <person name="Trovato A."/>
            <person name="Cirillo D.M."/>
        </authorList>
    </citation>
    <scope>NUCLEOTIDE SEQUENCE [LARGE SCALE GENOMIC DNA]</scope>
    <source>
        <strain evidence="1 2">RW6</strain>
    </source>
</reference>
<dbReference type="Pfam" id="PF19457">
    <property type="entry name" value="DUF5994"/>
    <property type="match status" value="1"/>
</dbReference>
<proteinExistence type="predicted"/>
<organism evidence="1 2">
    <name type="scientific">Mycobacterium aquaticum</name>
    <dbReference type="NCBI Taxonomy" id="1927124"/>
    <lineage>
        <taxon>Bacteria</taxon>
        <taxon>Bacillati</taxon>
        <taxon>Actinomycetota</taxon>
        <taxon>Actinomycetes</taxon>
        <taxon>Mycobacteriales</taxon>
        <taxon>Mycobacteriaceae</taxon>
        <taxon>Mycobacterium</taxon>
    </lineage>
</organism>
<comment type="caution">
    <text evidence="1">The sequence shown here is derived from an EMBL/GenBank/DDBJ whole genome shotgun (WGS) entry which is preliminary data.</text>
</comment>
<evidence type="ECO:0000313" key="1">
    <source>
        <dbReference type="EMBL" id="ORA23957.1"/>
    </source>
</evidence>
<name>A0A1X0A1J9_9MYCO</name>